<dbReference type="Gene3D" id="3.30.460.20">
    <property type="entry name" value="CorA soluble domain-like"/>
    <property type="match status" value="1"/>
</dbReference>
<gene>
    <name evidence="9" type="ORF">UFOPK1493_01191</name>
</gene>
<accession>A0A6J6CMH8</accession>
<protein>
    <submittedName>
        <fullName evidence="9">Unannotated protein</fullName>
    </submittedName>
</protein>
<dbReference type="InterPro" id="IPR045861">
    <property type="entry name" value="CorA_cytoplasmic_dom"/>
</dbReference>
<keyword evidence="7 8" id="KW-0472">Membrane</keyword>
<evidence type="ECO:0000256" key="7">
    <source>
        <dbReference type="ARBA" id="ARBA00023136"/>
    </source>
</evidence>
<dbReference type="EMBL" id="CAEZSR010000033">
    <property type="protein sequence ID" value="CAB4552772.1"/>
    <property type="molecule type" value="Genomic_DNA"/>
</dbReference>
<sequence>MTATCLTRAWRNGVLTDEGFDLSEVADHLRDPEAIVWVDLCGPTRELLFELADELGLHELAIEDALSIHQRPKLDVYESHSFLSCHSVRVDVEAAVLIETEIDAFVNSRWLITVRHDDGFSMDPVLHRWDQSPELVQHGVHFLLYGLLDVVVDAYFDVVEQFDDYYDEVSAGLFADQPLSAEQQRNWFQMRRALVRFHRLVVPLRETVSGLMRREHTSVSDALYPYFQDVYDHVLRVTESADSLRDLVSTIVETNISLRDYRQNQVMKRVTSWAAIIAVPTSITGWYGQNIPYPGSGETWGVITSAVLVFGGSGALYVLFKRRGWL</sequence>
<dbReference type="SUPFAM" id="SSF143865">
    <property type="entry name" value="CorA soluble domain-like"/>
    <property type="match status" value="1"/>
</dbReference>
<feature type="transmembrane region" description="Helical" evidence="8">
    <location>
        <begin position="270"/>
        <end position="288"/>
    </location>
</feature>
<evidence type="ECO:0000256" key="5">
    <source>
        <dbReference type="ARBA" id="ARBA00022692"/>
    </source>
</evidence>
<dbReference type="PANTHER" id="PTHR46494">
    <property type="entry name" value="CORA FAMILY METAL ION TRANSPORTER (EUROFUNG)"/>
    <property type="match status" value="1"/>
</dbReference>
<proteinExistence type="inferred from homology"/>
<dbReference type="PANTHER" id="PTHR46494:SF1">
    <property type="entry name" value="CORA FAMILY METAL ION TRANSPORTER (EUROFUNG)"/>
    <property type="match status" value="1"/>
</dbReference>
<dbReference type="Gene3D" id="1.20.58.340">
    <property type="entry name" value="Magnesium transport protein CorA, transmembrane region"/>
    <property type="match status" value="2"/>
</dbReference>
<comment type="subcellular location">
    <subcellularLocation>
        <location evidence="1">Cell membrane</location>
        <topology evidence="1">Multi-pass membrane protein</topology>
    </subcellularLocation>
</comment>
<dbReference type="GO" id="GO:0015095">
    <property type="term" value="F:magnesium ion transmembrane transporter activity"/>
    <property type="evidence" value="ECO:0007669"/>
    <property type="project" value="TreeGrafter"/>
</dbReference>
<evidence type="ECO:0000256" key="1">
    <source>
        <dbReference type="ARBA" id="ARBA00004651"/>
    </source>
</evidence>
<dbReference type="GO" id="GO:0015087">
    <property type="term" value="F:cobalt ion transmembrane transporter activity"/>
    <property type="evidence" value="ECO:0007669"/>
    <property type="project" value="TreeGrafter"/>
</dbReference>
<dbReference type="GO" id="GO:0050897">
    <property type="term" value="F:cobalt ion binding"/>
    <property type="evidence" value="ECO:0007669"/>
    <property type="project" value="TreeGrafter"/>
</dbReference>
<dbReference type="CDD" id="cd12822">
    <property type="entry name" value="TmCorA-like"/>
    <property type="match status" value="1"/>
</dbReference>
<reference evidence="9" key="1">
    <citation type="submission" date="2020-05" db="EMBL/GenBank/DDBJ databases">
        <authorList>
            <person name="Chiriac C."/>
            <person name="Salcher M."/>
            <person name="Ghai R."/>
            <person name="Kavagutti S V."/>
        </authorList>
    </citation>
    <scope>NUCLEOTIDE SEQUENCE</scope>
</reference>
<keyword evidence="3" id="KW-0813">Transport</keyword>
<evidence type="ECO:0000256" key="8">
    <source>
        <dbReference type="SAM" id="Phobius"/>
    </source>
</evidence>
<evidence type="ECO:0000256" key="6">
    <source>
        <dbReference type="ARBA" id="ARBA00022989"/>
    </source>
</evidence>
<dbReference type="GO" id="GO:0000287">
    <property type="term" value="F:magnesium ion binding"/>
    <property type="evidence" value="ECO:0007669"/>
    <property type="project" value="TreeGrafter"/>
</dbReference>
<keyword evidence="4" id="KW-1003">Cell membrane</keyword>
<evidence type="ECO:0000256" key="3">
    <source>
        <dbReference type="ARBA" id="ARBA00022448"/>
    </source>
</evidence>
<name>A0A6J6CMH8_9ZZZZ</name>
<dbReference type="Pfam" id="PF01544">
    <property type="entry name" value="CorA"/>
    <property type="match status" value="1"/>
</dbReference>
<evidence type="ECO:0000256" key="4">
    <source>
        <dbReference type="ARBA" id="ARBA00022475"/>
    </source>
</evidence>
<dbReference type="AlphaFoldDB" id="A0A6J6CMH8"/>
<feature type="transmembrane region" description="Helical" evidence="8">
    <location>
        <begin position="300"/>
        <end position="320"/>
    </location>
</feature>
<keyword evidence="6 8" id="KW-1133">Transmembrane helix</keyword>
<evidence type="ECO:0000256" key="2">
    <source>
        <dbReference type="ARBA" id="ARBA00009765"/>
    </source>
</evidence>
<comment type="similarity">
    <text evidence="2">Belongs to the CorA metal ion transporter (MIT) (TC 1.A.35) family.</text>
</comment>
<dbReference type="InterPro" id="IPR002523">
    <property type="entry name" value="MgTranspt_CorA/ZnTranspt_ZntB"/>
</dbReference>
<dbReference type="InterPro" id="IPR045863">
    <property type="entry name" value="CorA_TM1_TM2"/>
</dbReference>
<dbReference type="GO" id="GO:0005886">
    <property type="term" value="C:plasma membrane"/>
    <property type="evidence" value="ECO:0007669"/>
    <property type="project" value="UniProtKB-SubCell"/>
</dbReference>
<keyword evidence="5 8" id="KW-0812">Transmembrane</keyword>
<organism evidence="9">
    <name type="scientific">freshwater metagenome</name>
    <dbReference type="NCBI Taxonomy" id="449393"/>
    <lineage>
        <taxon>unclassified sequences</taxon>
        <taxon>metagenomes</taxon>
        <taxon>ecological metagenomes</taxon>
    </lineage>
</organism>
<dbReference type="SUPFAM" id="SSF144083">
    <property type="entry name" value="Magnesium transport protein CorA, transmembrane region"/>
    <property type="match status" value="1"/>
</dbReference>
<evidence type="ECO:0000313" key="9">
    <source>
        <dbReference type="EMBL" id="CAB4552772.1"/>
    </source>
</evidence>